<feature type="compositionally biased region" description="Polar residues" evidence="1">
    <location>
        <begin position="518"/>
        <end position="537"/>
    </location>
</feature>
<feature type="compositionally biased region" description="Polar residues" evidence="1">
    <location>
        <begin position="559"/>
        <end position="569"/>
    </location>
</feature>
<keyword evidence="3" id="KW-1185">Reference proteome</keyword>
<dbReference type="Proteomes" id="UP000054564">
    <property type="component" value="Unassembled WGS sequence"/>
</dbReference>
<organism evidence="2 3">
    <name type="scientific">Puccinia striiformis f. sp. tritici PST-78</name>
    <dbReference type="NCBI Taxonomy" id="1165861"/>
    <lineage>
        <taxon>Eukaryota</taxon>
        <taxon>Fungi</taxon>
        <taxon>Dikarya</taxon>
        <taxon>Basidiomycota</taxon>
        <taxon>Pucciniomycotina</taxon>
        <taxon>Pucciniomycetes</taxon>
        <taxon>Pucciniales</taxon>
        <taxon>Pucciniaceae</taxon>
        <taxon>Puccinia</taxon>
    </lineage>
</organism>
<evidence type="ECO:0000256" key="1">
    <source>
        <dbReference type="SAM" id="MobiDB-lite"/>
    </source>
</evidence>
<evidence type="ECO:0000313" key="2">
    <source>
        <dbReference type="EMBL" id="KNE90539.1"/>
    </source>
</evidence>
<name>A0A0L0UUX2_9BASI</name>
<gene>
    <name evidence="2" type="ORF">PSTG_16000</name>
</gene>
<feature type="region of interest" description="Disordered" evidence="1">
    <location>
        <begin position="210"/>
        <end position="283"/>
    </location>
</feature>
<accession>A0A0L0UUX2</accession>
<comment type="caution">
    <text evidence="2">The sequence shown here is derived from an EMBL/GenBank/DDBJ whole genome shotgun (WGS) entry which is preliminary data.</text>
</comment>
<protein>
    <submittedName>
        <fullName evidence="2">Uncharacterized protein</fullName>
    </submittedName>
</protein>
<sequence>MRHSYRCCTALYIRRATSDIPYSGGSPKILSPTKNAAQVWGAHQKPLPSTNPPSKRKNENDRSKRSLINQKRRHHQPRFFWDVTDSFRPNHSRIRTTNGQLSIIESESFTTTTALGGPLVQMEFLDTSMLDDEYGDFDDSQESRLGPSPPVPGQRQFMPLFDFNTQGEATSGPFDTQGNPINPGYLDPAQALFGAGLMALHGLQHLPDQSQTQLGWHTPSQQAAPDLSQTQRGWLSPSQGAAQSSHAAIHSMLHGSQYPNQGQTSRPSHTSTHLAHESPAQPNAHFAPAKKFYTASEAHFVEFTQQVKENVNSHITVKLIMNDPGQVLKDAINSSTQNRSLTLIYGDPVARAALERKEARLAINPKAHISSNPHAPIVAEIVKRITEKFGRNNEELWMGHPEDPSKGMHMHNARLNTWARVIHHGHNPEIDPEHPPQTDDFNWIDQAIPTLEEKMAHARIHGNKSKSGQRQVQSPGGEGTPSKYEPKLSDEKQPKPPRNRLIDQLDSPESVSDIEIIDTSSRSILISPPSTSRQSSPARKYLRSPSTNMLGGISKLSFARQTSGSQHPSVSPPRKQKTTAHLTASGSSDWKALTSASRAMTMDDFLEHCVFGPTDHITCGWIQTNGIAHWSVFLTYSLDNFIRQGCPENTGRQIMYGTHTLKATMLKK</sequence>
<feature type="compositionally biased region" description="Polar residues" evidence="1">
    <location>
        <begin position="465"/>
        <end position="474"/>
    </location>
</feature>
<feature type="compositionally biased region" description="Basic and acidic residues" evidence="1">
    <location>
        <begin position="484"/>
        <end position="494"/>
    </location>
</feature>
<feature type="region of interest" description="Disordered" evidence="1">
    <location>
        <begin position="35"/>
        <end position="71"/>
    </location>
</feature>
<dbReference type="OrthoDB" id="2509653at2759"/>
<feature type="region of interest" description="Disordered" evidence="1">
    <location>
        <begin position="459"/>
        <end position="584"/>
    </location>
</feature>
<feature type="compositionally biased region" description="Polar residues" evidence="1">
    <location>
        <begin position="210"/>
        <end position="246"/>
    </location>
</feature>
<reference evidence="3" key="1">
    <citation type="submission" date="2014-03" db="EMBL/GenBank/DDBJ databases">
        <title>The Genome Sequence of Puccinia striiformis f. sp. tritici PST-78.</title>
        <authorList>
            <consortium name="The Broad Institute Genome Sequencing Platform"/>
            <person name="Cuomo C."/>
            <person name="Hulbert S."/>
            <person name="Chen X."/>
            <person name="Walker B."/>
            <person name="Young S.K."/>
            <person name="Zeng Q."/>
            <person name="Gargeya S."/>
            <person name="Fitzgerald M."/>
            <person name="Haas B."/>
            <person name="Abouelleil A."/>
            <person name="Alvarado L."/>
            <person name="Arachchi H.M."/>
            <person name="Berlin A.M."/>
            <person name="Chapman S.B."/>
            <person name="Goldberg J."/>
            <person name="Griggs A."/>
            <person name="Gujja S."/>
            <person name="Hansen M."/>
            <person name="Howarth C."/>
            <person name="Imamovic A."/>
            <person name="Larimer J."/>
            <person name="McCowan C."/>
            <person name="Montmayeur A."/>
            <person name="Murphy C."/>
            <person name="Neiman D."/>
            <person name="Pearson M."/>
            <person name="Priest M."/>
            <person name="Roberts A."/>
            <person name="Saif S."/>
            <person name="Shea T."/>
            <person name="Sisk P."/>
            <person name="Sykes S."/>
            <person name="Wortman J."/>
            <person name="Nusbaum C."/>
            <person name="Birren B."/>
        </authorList>
    </citation>
    <scope>NUCLEOTIDE SEQUENCE [LARGE SCALE GENOMIC DNA]</scope>
    <source>
        <strain evidence="3">race PST-78</strain>
    </source>
</reference>
<dbReference type="AlphaFoldDB" id="A0A0L0UUX2"/>
<evidence type="ECO:0000313" key="3">
    <source>
        <dbReference type="Proteomes" id="UP000054564"/>
    </source>
</evidence>
<dbReference type="EMBL" id="AJIL01000251">
    <property type="protein sequence ID" value="KNE90539.1"/>
    <property type="molecule type" value="Genomic_DNA"/>
</dbReference>
<feature type="compositionally biased region" description="Polar residues" evidence="1">
    <location>
        <begin position="257"/>
        <end position="273"/>
    </location>
</feature>
<proteinExistence type="predicted"/>